<reference evidence="8 9" key="1">
    <citation type="submission" date="2018-09" db="EMBL/GenBank/DDBJ databases">
        <title>Streptomyces sp. nov. DS1-2, an endophytic actinomycete isolated from roots of Dendrobium scabrilingue.</title>
        <authorList>
            <person name="Kuncharoen N."/>
            <person name="Kudo T."/>
            <person name="Ohkuma M."/>
            <person name="Yuki M."/>
            <person name="Tanasupawat S."/>
        </authorList>
    </citation>
    <scope>NUCLEOTIDE SEQUENCE [LARGE SCALE GENOMIC DNA]</scope>
    <source>
        <strain evidence="6 9">AZ1-7</strain>
        <strain evidence="7 8">DS1-2</strain>
    </source>
</reference>
<dbReference type="RefSeq" id="WP_120697870.1">
    <property type="nucleotide sequence ID" value="NZ_RBDX01000011.1"/>
</dbReference>
<evidence type="ECO:0000313" key="7">
    <source>
        <dbReference type="EMBL" id="RKN21552.1"/>
    </source>
</evidence>
<evidence type="ECO:0000313" key="9">
    <source>
        <dbReference type="Proteomes" id="UP000275024"/>
    </source>
</evidence>
<dbReference type="Pfam" id="PF03446">
    <property type="entry name" value="NAD_binding_2"/>
    <property type="match status" value="1"/>
</dbReference>
<dbReference type="PANTHER" id="PTHR43580:SF2">
    <property type="entry name" value="CYTOKINE-LIKE NUCLEAR FACTOR N-PAC"/>
    <property type="match status" value="1"/>
</dbReference>
<dbReference type="EMBL" id="RBDY01000011">
    <property type="protein sequence ID" value="RKN21552.1"/>
    <property type="molecule type" value="Genomic_DNA"/>
</dbReference>
<dbReference type="InterPro" id="IPR051265">
    <property type="entry name" value="HIBADH-related_NP60_sf"/>
</dbReference>
<dbReference type="GO" id="GO:0050661">
    <property type="term" value="F:NADP binding"/>
    <property type="evidence" value="ECO:0007669"/>
    <property type="project" value="InterPro"/>
</dbReference>
<keyword evidence="2" id="KW-0560">Oxidoreductase</keyword>
<dbReference type="Pfam" id="PF21761">
    <property type="entry name" value="RedAm-like_C"/>
    <property type="match status" value="1"/>
</dbReference>
<feature type="domain" description="NADPH-dependent reductive aminase-like C-terminal" evidence="5">
    <location>
        <begin position="168"/>
        <end position="294"/>
    </location>
</feature>
<feature type="region of interest" description="Disordered" evidence="3">
    <location>
        <begin position="277"/>
        <end position="300"/>
    </location>
</feature>
<proteinExistence type="inferred from homology"/>
<dbReference type="InterPro" id="IPR013328">
    <property type="entry name" value="6PGD_dom2"/>
</dbReference>
<evidence type="ECO:0000259" key="4">
    <source>
        <dbReference type="Pfam" id="PF03446"/>
    </source>
</evidence>
<gene>
    <name evidence="7" type="ORF">D7318_16415</name>
    <name evidence="6" type="ORF">D7319_16025</name>
</gene>
<evidence type="ECO:0000313" key="8">
    <source>
        <dbReference type="Proteomes" id="UP000268652"/>
    </source>
</evidence>
<name>A0A3A9W7R2_9ACTN</name>
<dbReference type="GO" id="GO:0016491">
    <property type="term" value="F:oxidoreductase activity"/>
    <property type="evidence" value="ECO:0007669"/>
    <property type="project" value="UniProtKB-KW"/>
</dbReference>
<accession>A0A3A9W7R2</accession>
<evidence type="ECO:0000256" key="2">
    <source>
        <dbReference type="ARBA" id="ARBA00023002"/>
    </source>
</evidence>
<dbReference type="InterPro" id="IPR006115">
    <property type="entry name" value="6PGDH_NADP-bd"/>
</dbReference>
<organism evidence="6 9">
    <name type="scientific">Streptomyces radicis</name>
    <dbReference type="NCBI Taxonomy" id="1750517"/>
    <lineage>
        <taxon>Bacteria</taxon>
        <taxon>Bacillati</taxon>
        <taxon>Actinomycetota</taxon>
        <taxon>Actinomycetes</taxon>
        <taxon>Kitasatosporales</taxon>
        <taxon>Streptomycetaceae</taxon>
        <taxon>Streptomyces</taxon>
    </lineage>
</organism>
<dbReference type="OrthoDB" id="4029976at2"/>
<dbReference type="EMBL" id="RBDX01000011">
    <property type="protein sequence ID" value="RKN08413.1"/>
    <property type="molecule type" value="Genomic_DNA"/>
</dbReference>
<comment type="similarity">
    <text evidence="1">Belongs to the HIBADH-related family.</text>
</comment>
<dbReference type="Proteomes" id="UP000268652">
    <property type="component" value="Unassembled WGS sequence"/>
</dbReference>
<dbReference type="PANTHER" id="PTHR43580">
    <property type="entry name" value="OXIDOREDUCTASE GLYR1-RELATED"/>
    <property type="match status" value="1"/>
</dbReference>
<evidence type="ECO:0000313" key="6">
    <source>
        <dbReference type="EMBL" id="RKN08413.1"/>
    </source>
</evidence>
<keyword evidence="8" id="KW-1185">Reference proteome</keyword>
<dbReference type="InterPro" id="IPR048666">
    <property type="entry name" value="RedAm-like_C"/>
</dbReference>
<dbReference type="InterPro" id="IPR036291">
    <property type="entry name" value="NAD(P)-bd_dom_sf"/>
</dbReference>
<dbReference type="AlphaFoldDB" id="A0A3A9W7R2"/>
<evidence type="ECO:0000256" key="3">
    <source>
        <dbReference type="SAM" id="MobiDB-lite"/>
    </source>
</evidence>
<evidence type="ECO:0000259" key="5">
    <source>
        <dbReference type="Pfam" id="PF21761"/>
    </source>
</evidence>
<dbReference type="InterPro" id="IPR015815">
    <property type="entry name" value="HIBADH-related"/>
</dbReference>
<protein>
    <submittedName>
        <fullName evidence="6">NAD(P)-dependent oxidoreductase</fullName>
    </submittedName>
</protein>
<comment type="caution">
    <text evidence="6">The sequence shown here is derived from an EMBL/GenBank/DDBJ whole genome shotgun (WGS) entry which is preliminary data.</text>
</comment>
<dbReference type="PIRSF" id="PIRSF000103">
    <property type="entry name" value="HIBADH"/>
    <property type="match status" value="1"/>
</dbReference>
<dbReference type="Proteomes" id="UP000275024">
    <property type="component" value="Unassembled WGS sequence"/>
</dbReference>
<sequence>MNDTPHSSSAAVAVLGTGRMGGAIARALLSAGHATAAWNRSPGRVDPLVSAGALRAETAAAAVAAAPLVVLCVTDDAAARRVLADVGDAVAGRTLVNVTSHSPDEARRAAAYAAERGADYLAAPAMADHRMIGSPETQFLYAGPRAAYEQHEATLLALGKASRYVGADPGVAPLFEAAMNSLYFEFWVGYLHALALVRAEGVPASDFAPVVSRTMGQIPPLMPLIAQQADTAHYDPAAYGSVTELAAMTRPLIALRRSRGIDTSRLDHLLSLLDRRTEEGHGAQGPTSLLETIESDRSSR</sequence>
<feature type="domain" description="6-phosphogluconate dehydrogenase NADP-binding" evidence="4">
    <location>
        <begin position="12"/>
        <end position="166"/>
    </location>
</feature>
<dbReference type="SUPFAM" id="SSF51735">
    <property type="entry name" value="NAD(P)-binding Rossmann-fold domains"/>
    <property type="match status" value="1"/>
</dbReference>
<dbReference type="Gene3D" id="3.40.50.720">
    <property type="entry name" value="NAD(P)-binding Rossmann-like Domain"/>
    <property type="match status" value="1"/>
</dbReference>
<dbReference type="Gene3D" id="1.10.1040.10">
    <property type="entry name" value="N-(1-d-carboxylethyl)-l-norvaline Dehydrogenase, domain 2"/>
    <property type="match status" value="1"/>
</dbReference>
<evidence type="ECO:0000256" key="1">
    <source>
        <dbReference type="ARBA" id="ARBA00009080"/>
    </source>
</evidence>